<dbReference type="EMBL" id="LAZR01060273">
    <property type="protein sequence ID" value="KKK66034.1"/>
    <property type="molecule type" value="Genomic_DNA"/>
</dbReference>
<name>A0A0F8ZHY3_9ZZZZ</name>
<reference evidence="2" key="1">
    <citation type="journal article" date="2015" name="Nature">
        <title>Complex archaea that bridge the gap between prokaryotes and eukaryotes.</title>
        <authorList>
            <person name="Spang A."/>
            <person name="Saw J.H."/>
            <person name="Jorgensen S.L."/>
            <person name="Zaremba-Niedzwiedzka K."/>
            <person name="Martijn J."/>
            <person name="Lind A.E."/>
            <person name="van Eijk R."/>
            <person name="Schleper C."/>
            <person name="Guy L."/>
            <person name="Ettema T.J."/>
        </authorList>
    </citation>
    <scope>NUCLEOTIDE SEQUENCE</scope>
</reference>
<comment type="caution">
    <text evidence="2">The sequence shown here is derived from an EMBL/GenBank/DDBJ whole genome shotgun (WGS) entry which is preliminary data.</text>
</comment>
<sequence length="118" mass="13789">MKENEKETGVQNPAHKLLGKLQENRKSLHIARVPDKTKEAFMALAEEEFCGDYGMALKWLIDDIPGQDIRMFASQIEDHERRIQELESRKPENNEIPEETGKKMLDGTKRDERRPKKK</sequence>
<feature type="region of interest" description="Disordered" evidence="1">
    <location>
        <begin position="1"/>
        <end position="20"/>
    </location>
</feature>
<protein>
    <submittedName>
        <fullName evidence="2">Uncharacterized protein</fullName>
    </submittedName>
</protein>
<evidence type="ECO:0000256" key="1">
    <source>
        <dbReference type="SAM" id="MobiDB-lite"/>
    </source>
</evidence>
<dbReference type="AlphaFoldDB" id="A0A0F8ZHY3"/>
<evidence type="ECO:0000313" key="2">
    <source>
        <dbReference type="EMBL" id="KKK66034.1"/>
    </source>
</evidence>
<feature type="region of interest" description="Disordered" evidence="1">
    <location>
        <begin position="82"/>
        <end position="118"/>
    </location>
</feature>
<gene>
    <name evidence="2" type="ORF">LCGC14_2968130</name>
</gene>
<organism evidence="2">
    <name type="scientific">marine sediment metagenome</name>
    <dbReference type="NCBI Taxonomy" id="412755"/>
    <lineage>
        <taxon>unclassified sequences</taxon>
        <taxon>metagenomes</taxon>
        <taxon>ecological metagenomes</taxon>
    </lineage>
</organism>
<proteinExistence type="predicted"/>
<accession>A0A0F8ZHY3</accession>